<keyword evidence="1" id="KW-0614">Plasmid</keyword>
<name>L0B8I5_9EURY</name>
<dbReference type="AlphaFoldDB" id="L0B8I5"/>
<gene>
    <name evidence="1" type="ORF">c10-9</name>
</gene>
<accession>L0B8I5</accession>
<sequence length="100" mass="11715">MVRPFKVVLLGKTEEGYIWQYSFLVFARNKTEAVQLGVETAMSRRKLSDIRIFKVREYKKPTVWAELHGAWPEDTVLDELEEIGGYETLPKVQNIIEERV</sequence>
<evidence type="ECO:0000313" key="1">
    <source>
        <dbReference type="EMBL" id="AFZ84265.1"/>
    </source>
</evidence>
<proteinExistence type="predicted"/>
<organism evidence="1">
    <name type="scientific">Thermococcus sp. CIR10</name>
    <dbReference type="NCBI Taxonomy" id="1197731"/>
    <lineage>
        <taxon>Archaea</taxon>
        <taxon>Methanobacteriati</taxon>
        <taxon>Methanobacteriota</taxon>
        <taxon>Thermococci</taxon>
        <taxon>Thermococcales</taxon>
        <taxon>Thermococcaceae</taxon>
        <taxon>Thermococcus</taxon>
    </lineage>
</organism>
<dbReference type="EMBL" id="JQ661330">
    <property type="protein sequence ID" value="AFZ84265.1"/>
    <property type="molecule type" value="Genomic_DNA"/>
</dbReference>
<reference evidence="1" key="1">
    <citation type="journal article" date="2013" name="PLoS ONE">
        <title>Insights into dynamics of mobile genetic elements in hyperthermophilic environments from five new thermococcus plasmids.</title>
        <authorList>
            <person name="Krupovic M."/>
            <person name="Gonnet M."/>
            <person name="Hania W.B."/>
            <person name="Forterre P."/>
            <person name="Erauso G."/>
        </authorList>
    </citation>
    <scope>NUCLEOTIDE SEQUENCE</scope>
    <source>
        <plasmid evidence="1">pCIR10</plasmid>
    </source>
</reference>
<protein>
    <submittedName>
        <fullName evidence="1">Uncharacterized protein</fullName>
    </submittedName>
</protein>
<geneLocation type="plasmid" evidence="1">
    <name>pCIR10</name>
</geneLocation>